<dbReference type="AlphaFoldDB" id="A0A015KHV0"/>
<organism evidence="1 2">
    <name type="scientific">Rhizophagus irregularis (strain DAOM 197198w)</name>
    <name type="common">Glomus intraradices</name>
    <dbReference type="NCBI Taxonomy" id="1432141"/>
    <lineage>
        <taxon>Eukaryota</taxon>
        <taxon>Fungi</taxon>
        <taxon>Fungi incertae sedis</taxon>
        <taxon>Mucoromycota</taxon>
        <taxon>Glomeromycotina</taxon>
        <taxon>Glomeromycetes</taxon>
        <taxon>Glomerales</taxon>
        <taxon>Glomeraceae</taxon>
        <taxon>Rhizophagus</taxon>
    </lineage>
</organism>
<dbReference type="EMBL" id="JEMT01004939">
    <property type="protein sequence ID" value="EXX79215.1"/>
    <property type="molecule type" value="Genomic_DNA"/>
</dbReference>
<proteinExistence type="predicted"/>
<keyword evidence="2" id="KW-1185">Reference proteome</keyword>
<dbReference type="HOGENOM" id="CLU_2559488_0_0_1"/>
<evidence type="ECO:0000313" key="2">
    <source>
        <dbReference type="Proteomes" id="UP000022910"/>
    </source>
</evidence>
<protein>
    <submittedName>
        <fullName evidence="1">Uncharacterized protein</fullName>
    </submittedName>
</protein>
<evidence type="ECO:0000313" key="1">
    <source>
        <dbReference type="EMBL" id="EXX79215.1"/>
    </source>
</evidence>
<accession>A0A015KHV0</accession>
<dbReference type="Proteomes" id="UP000022910">
    <property type="component" value="Unassembled WGS sequence"/>
</dbReference>
<dbReference type="OrthoDB" id="10357922at2759"/>
<reference evidence="1 2" key="1">
    <citation type="submission" date="2014-02" db="EMBL/GenBank/DDBJ databases">
        <title>Single nucleus genome sequencing reveals high similarity among nuclei of an endomycorrhizal fungus.</title>
        <authorList>
            <person name="Lin K."/>
            <person name="Geurts R."/>
            <person name="Zhang Z."/>
            <person name="Limpens E."/>
            <person name="Saunders D.G."/>
            <person name="Mu D."/>
            <person name="Pang E."/>
            <person name="Cao H."/>
            <person name="Cha H."/>
            <person name="Lin T."/>
            <person name="Zhou Q."/>
            <person name="Shang Y."/>
            <person name="Li Y."/>
            <person name="Ivanov S."/>
            <person name="Sharma T."/>
            <person name="Velzen R.V."/>
            <person name="Ruijter N.D."/>
            <person name="Aanen D.K."/>
            <person name="Win J."/>
            <person name="Kamoun S."/>
            <person name="Bisseling T."/>
            <person name="Huang S."/>
        </authorList>
    </citation>
    <scope>NUCLEOTIDE SEQUENCE [LARGE SCALE GENOMIC DNA]</scope>
    <source>
        <strain evidence="2">DAOM197198w</strain>
    </source>
</reference>
<name>A0A015KHV0_RHIIW</name>
<gene>
    <name evidence="1" type="ORF">RirG_007800</name>
</gene>
<sequence>MAETIRINVLVISAESENLTKRRIITLETTFDNTIDQLRPMIMEIRGKYSIQFDQYKRKEFYGCREMFPYELISKHFPISTF</sequence>
<comment type="caution">
    <text evidence="1">The sequence shown here is derived from an EMBL/GenBank/DDBJ whole genome shotgun (WGS) entry which is preliminary data.</text>
</comment>